<reference evidence="1" key="1">
    <citation type="journal article" date="2017" name="J. Invertebr. Pathol.">
        <title>Identification and bacterial characteristics of Xenorhabdus hominickii ANU101 from an entomopathogenic nematode, Steinernema monticolum.</title>
        <authorList>
            <person name="Park Y."/>
            <person name="Kang S."/>
            <person name="Sadekuzzaman M."/>
            <person name="Kim H."/>
            <person name="Jung J.K."/>
            <person name="Kim Y."/>
        </authorList>
    </citation>
    <scope>NUCLEOTIDE SEQUENCE</scope>
    <source>
        <strain evidence="1">ANU101</strain>
        <plasmid evidence="1">unnamed2</plasmid>
    </source>
</reference>
<reference evidence="2 3" key="2">
    <citation type="journal article" date="2017" name="Nat. Microbiol.">
        <title>Natural product diversity associated with the nematode symbionts Photorhabdus and Xenorhabdus.</title>
        <authorList>
            <person name="Tobias N.J."/>
            <person name="Wolff H."/>
            <person name="Djahanschiri B."/>
            <person name="Grundmann F."/>
            <person name="Kronenwerth M."/>
            <person name="Shi Y.M."/>
            <person name="Simonyi S."/>
            <person name="Grun P."/>
            <person name="Shapiro-Ilan D."/>
            <person name="Pidot S.J."/>
            <person name="Stinear T.P."/>
            <person name="Ebersberger I."/>
            <person name="Bode H.B."/>
        </authorList>
    </citation>
    <scope>NUCLEOTIDE SEQUENCE [LARGE SCALE GENOMIC DNA]</scope>
    <source>
        <strain evidence="2 3">DSM 17903</strain>
    </source>
</reference>
<evidence type="ECO:0008006" key="4">
    <source>
        <dbReference type="Google" id="ProtNLM"/>
    </source>
</evidence>
<dbReference type="Pfam" id="PF05947">
    <property type="entry name" value="T6SS_TssF"/>
    <property type="match status" value="1"/>
</dbReference>
<dbReference type="Proteomes" id="UP000225433">
    <property type="component" value="Unassembled WGS sequence"/>
</dbReference>
<dbReference type="PANTHER" id="PTHR35370:SF1">
    <property type="entry name" value="TYPE VI SECRETION SYSTEM COMPONENT TSSF1"/>
    <property type="match status" value="1"/>
</dbReference>
<dbReference type="EMBL" id="NJAI01000015">
    <property type="protein sequence ID" value="PHM51651.1"/>
    <property type="molecule type" value="Genomic_DNA"/>
</dbReference>
<dbReference type="PANTHER" id="PTHR35370">
    <property type="entry name" value="CYTOPLASMIC PROTEIN-RELATED-RELATED"/>
    <property type="match status" value="1"/>
</dbReference>
<proteinExistence type="predicted"/>
<accession>A0A1V0M4E5</accession>
<evidence type="ECO:0000313" key="1">
    <source>
        <dbReference type="EMBL" id="ARD69730.1"/>
    </source>
</evidence>
<gene>
    <name evidence="2" type="ORF">Xhom_04849</name>
</gene>
<dbReference type="AlphaFoldDB" id="A0A1V0M4E5"/>
<organism evidence="1">
    <name type="scientific">Xenorhabdus hominickii</name>
    <dbReference type="NCBI Taxonomy" id="351679"/>
    <lineage>
        <taxon>Bacteria</taxon>
        <taxon>Pseudomonadati</taxon>
        <taxon>Pseudomonadota</taxon>
        <taxon>Gammaproteobacteria</taxon>
        <taxon>Enterobacterales</taxon>
        <taxon>Morganellaceae</taxon>
        <taxon>Xenorhabdus</taxon>
    </lineage>
</organism>
<keyword evidence="1" id="KW-0614">Plasmid</keyword>
<name>A0A1V0M4E5_XENHO</name>
<dbReference type="InterPro" id="IPR010272">
    <property type="entry name" value="T6SS_TssF"/>
</dbReference>
<sequence>MYGCDAHFNQSVLPTDNTHFARLQLITEYYCLPYAFDFVTFDAQEYRELPLNPDGSFELVFRLEGELPLDTLGDAFRLGCVPAVHLDPMISAPLQLDENQAHYPLPLPDTVRLFQLQGLQTVKQPGGKQLRGKAHHFQSVARFCEKSDWLLDEGQPENIYFQSLLSTDLLGRIRNRIRFLAVDGEEANNLPSQTVCAHLTGYHVQAMRLETGDITVSEESVPAHLRARNITPVSPDFPPMVMGKPDWSLIGVLNNTPFLIFNTDTLKTFLGLFDCYAGHNRPLSQQMQHDISGIVHLEATAGDRIQNGTGRPIRGYYLHLTLHSDCYGSEGDMYRFAQVIGHVLSCFVTENNFIRLNVYHRNATTPLWQFRQIEGLRREM</sequence>
<evidence type="ECO:0000313" key="3">
    <source>
        <dbReference type="Proteomes" id="UP000225433"/>
    </source>
</evidence>
<geneLocation type="plasmid" evidence="1">
    <name>unnamed2</name>
</geneLocation>
<protein>
    <recommendedName>
        <fullName evidence="4">Type VI secretion system protein ImpG</fullName>
    </recommendedName>
</protein>
<evidence type="ECO:0000313" key="2">
    <source>
        <dbReference type="EMBL" id="PHM51651.1"/>
    </source>
</evidence>
<dbReference type="EMBL" id="KX517799">
    <property type="protein sequence ID" value="ARD69730.1"/>
    <property type="molecule type" value="Genomic_DNA"/>
</dbReference>